<evidence type="ECO:0000313" key="2">
    <source>
        <dbReference type="EMBL" id="HFB54440.1"/>
    </source>
</evidence>
<gene>
    <name evidence="2" type="ORF">ENJ46_00830</name>
</gene>
<keyword evidence="1" id="KW-1133">Transmembrane helix</keyword>
<feature type="transmembrane region" description="Helical" evidence="1">
    <location>
        <begin position="89"/>
        <end position="106"/>
    </location>
</feature>
<accession>A0A7C3CAE5</accession>
<name>A0A7C3CAE5_9PROT</name>
<sequence length="266" mass="28421">MGTVLRREDNMEKFTKIRGLVLKLAVSLAVLTPIFMAVSALGVKFGLWDWRFGFGTLVRGFGPKLIMLTLVVSALALILALAAKPRKTALVALLALAVPVAAMGIGKNVGKKAGSLPFIHDITTDTQDPPVFSQTIIAQRGTDSNSLEYIGTLDPRSKKPVSEAQHEAYPDIQTIKMTLAPDAAFDKAEAALKSLGLKIATTDKENGILEATASSFWFGFKDDVVVRIRASEGGSRVDIRSVSRVGGSDIGANAARVRAITDKLTK</sequence>
<evidence type="ECO:0000313" key="3">
    <source>
        <dbReference type="Proteomes" id="UP000886042"/>
    </source>
</evidence>
<keyword evidence="1" id="KW-0472">Membrane</keyword>
<dbReference type="InterPro" id="IPR010865">
    <property type="entry name" value="DUF1499"/>
</dbReference>
<dbReference type="Proteomes" id="UP000886042">
    <property type="component" value="Unassembled WGS sequence"/>
</dbReference>
<feature type="transmembrane region" description="Helical" evidence="1">
    <location>
        <begin position="20"/>
        <end position="41"/>
    </location>
</feature>
<dbReference type="AlphaFoldDB" id="A0A7C3CAE5"/>
<keyword evidence="1" id="KW-0812">Transmembrane</keyword>
<feature type="transmembrane region" description="Helical" evidence="1">
    <location>
        <begin position="61"/>
        <end position="82"/>
    </location>
</feature>
<dbReference type="Pfam" id="PF07386">
    <property type="entry name" value="DUF1499"/>
    <property type="match status" value="1"/>
</dbReference>
<organism evidence="2 3">
    <name type="scientific">Hellea balneolensis</name>
    <dbReference type="NCBI Taxonomy" id="287478"/>
    <lineage>
        <taxon>Bacteria</taxon>
        <taxon>Pseudomonadati</taxon>
        <taxon>Pseudomonadota</taxon>
        <taxon>Alphaproteobacteria</taxon>
        <taxon>Maricaulales</taxon>
        <taxon>Robiginitomaculaceae</taxon>
        <taxon>Hellea</taxon>
    </lineage>
</organism>
<protein>
    <submittedName>
        <fullName evidence="2">DUF1499 domain-containing protein</fullName>
    </submittedName>
</protein>
<reference evidence="2" key="1">
    <citation type="journal article" date="2020" name="mSystems">
        <title>Genome- and Community-Level Interaction Insights into Carbon Utilization and Element Cycling Functions of Hydrothermarchaeota in Hydrothermal Sediment.</title>
        <authorList>
            <person name="Zhou Z."/>
            <person name="Liu Y."/>
            <person name="Xu W."/>
            <person name="Pan J."/>
            <person name="Luo Z.H."/>
            <person name="Li M."/>
        </authorList>
    </citation>
    <scope>NUCLEOTIDE SEQUENCE [LARGE SCALE GENOMIC DNA]</scope>
    <source>
        <strain evidence="2">HyVt-489</strain>
    </source>
</reference>
<comment type="caution">
    <text evidence="2">The sequence shown here is derived from an EMBL/GenBank/DDBJ whole genome shotgun (WGS) entry which is preliminary data.</text>
</comment>
<dbReference type="EMBL" id="DRMN01000056">
    <property type="protein sequence ID" value="HFB54440.1"/>
    <property type="molecule type" value="Genomic_DNA"/>
</dbReference>
<proteinExistence type="predicted"/>
<evidence type="ECO:0000256" key="1">
    <source>
        <dbReference type="SAM" id="Phobius"/>
    </source>
</evidence>